<evidence type="ECO:0000256" key="5">
    <source>
        <dbReference type="ARBA" id="ARBA00022741"/>
    </source>
</evidence>
<dbReference type="PANTHER" id="PTHR22984:SF25">
    <property type="entry name" value="PROTEIN KINASE DOMAIN-CONTAINING PROTEIN"/>
    <property type="match status" value="1"/>
</dbReference>
<feature type="compositionally biased region" description="Low complexity" evidence="11">
    <location>
        <begin position="90"/>
        <end position="99"/>
    </location>
</feature>
<dbReference type="EC" id="2.7.11.1" evidence="2"/>
<evidence type="ECO:0000256" key="1">
    <source>
        <dbReference type="ARBA" id="ARBA00004340"/>
    </source>
</evidence>
<reference evidence="13 14" key="1">
    <citation type="submission" date="2021-02" db="EMBL/GenBank/DDBJ databases">
        <title>Variation within the Batrachochytrium salamandrivorans European outbreak.</title>
        <authorList>
            <person name="Kelly M."/>
            <person name="Pasmans F."/>
            <person name="Shea T.P."/>
            <person name="Munoz J.F."/>
            <person name="Carranza S."/>
            <person name="Cuomo C.A."/>
            <person name="Martel A."/>
        </authorList>
    </citation>
    <scope>NUCLEOTIDE SEQUENCE [LARGE SCALE GENOMIC DNA]</scope>
    <source>
        <strain evidence="13 14">AMFP18/2</strain>
    </source>
</reference>
<dbReference type="SUPFAM" id="SSF56112">
    <property type="entry name" value="Protein kinase-like (PK-like)"/>
    <property type="match status" value="1"/>
</dbReference>
<dbReference type="Proteomes" id="UP001648503">
    <property type="component" value="Unassembled WGS sequence"/>
</dbReference>
<feature type="binding site" evidence="10">
    <location>
        <position position="182"/>
    </location>
    <ligand>
        <name>ATP</name>
        <dbReference type="ChEBI" id="CHEBI:30616"/>
    </ligand>
</feature>
<comment type="subcellular location">
    <subcellularLocation>
        <location evidence="1">Host cell</location>
    </subcellularLocation>
</comment>
<protein>
    <recommendedName>
        <fullName evidence="2">non-specific serine/threonine protein kinase</fullName>
        <ecNumber evidence="2">2.7.11.1</ecNumber>
    </recommendedName>
</protein>
<dbReference type="InterPro" id="IPR017441">
    <property type="entry name" value="Protein_kinase_ATP_BS"/>
</dbReference>
<keyword evidence="4" id="KW-0808">Transferase</keyword>
<keyword evidence="5 10" id="KW-0547">Nucleotide-binding</keyword>
<gene>
    <name evidence="13" type="ORF">BASA50_007467</name>
</gene>
<feature type="compositionally biased region" description="Polar residues" evidence="11">
    <location>
        <begin position="57"/>
        <end position="72"/>
    </location>
</feature>
<evidence type="ECO:0000256" key="3">
    <source>
        <dbReference type="ARBA" id="ARBA00022527"/>
    </source>
</evidence>
<keyword evidence="3" id="KW-0723">Serine/threonine-protein kinase</keyword>
<evidence type="ECO:0000256" key="10">
    <source>
        <dbReference type="PROSITE-ProRule" id="PRU10141"/>
    </source>
</evidence>
<evidence type="ECO:0000313" key="13">
    <source>
        <dbReference type="EMBL" id="KAH6593261.1"/>
    </source>
</evidence>
<evidence type="ECO:0000256" key="4">
    <source>
        <dbReference type="ARBA" id="ARBA00022679"/>
    </source>
</evidence>
<dbReference type="InterPro" id="IPR011009">
    <property type="entry name" value="Kinase-like_dom_sf"/>
</dbReference>
<dbReference type="InterPro" id="IPR051138">
    <property type="entry name" value="PIM_Ser/Thr_kinase"/>
</dbReference>
<dbReference type="Gene3D" id="1.10.510.10">
    <property type="entry name" value="Transferase(Phosphotransferase) domain 1"/>
    <property type="match status" value="1"/>
</dbReference>
<dbReference type="PROSITE" id="PS50011">
    <property type="entry name" value="PROTEIN_KINASE_DOM"/>
    <property type="match status" value="1"/>
</dbReference>
<name>A0ABQ8F6U0_9FUNG</name>
<organism evidence="13 14">
    <name type="scientific">Batrachochytrium salamandrivorans</name>
    <dbReference type="NCBI Taxonomy" id="1357716"/>
    <lineage>
        <taxon>Eukaryota</taxon>
        <taxon>Fungi</taxon>
        <taxon>Fungi incertae sedis</taxon>
        <taxon>Chytridiomycota</taxon>
        <taxon>Chytridiomycota incertae sedis</taxon>
        <taxon>Chytridiomycetes</taxon>
        <taxon>Rhizophydiales</taxon>
        <taxon>Rhizophydiales incertae sedis</taxon>
        <taxon>Batrachochytrium</taxon>
    </lineage>
</organism>
<evidence type="ECO:0000256" key="8">
    <source>
        <dbReference type="ARBA" id="ARBA00047899"/>
    </source>
</evidence>
<comment type="catalytic activity">
    <reaction evidence="9">
        <text>L-seryl-[protein] + ATP = O-phospho-L-seryl-[protein] + ADP + H(+)</text>
        <dbReference type="Rhea" id="RHEA:17989"/>
        <dbReference type="Rhea" id="RHEA-COMP:9863"/>
        <dbReference type="Rhea" id="RHEA-COMP:11604"/>
        <dbReference type="ChEBI" id="CHEBI:15378"/>
        <dbReference type="ChEBI" id="CHEBI:29999"/>
        <dbReference type="ChEBI" id="CHEBI:30616"/>
        <dbReference type="ChEBI" id="CHEBI:83421"/>
        <dbReference type="ChEBI" id="CHEBI:456216"/>
        <dbReference type="EC" id="2.7.11.1"/>
    </reaction>
</comment>
<dbReference type="PANTHER" id="PTHR22984">
    <property type="entry name" value="SERINE/THREONINE-PROTEIN KINASE PIM"/>
    <property type="match status" value="1"/>
</dbReference>
<evidence type="ECO:0000313" key="14">
    <source>
        <dbReference type="Proteomes" id="UP001648503"/>
    </source>
</evidence>
<comment type="catalytic activity">
    <reaction evidence="8">
        <text>L-threonyl-[protein] + ATP = O-phospho-L-threonyl-[protein] + ADP + H(+)</text>
        <dbReference type="Rhea" id="RHEA:46608"/>
        <dbReference type="Rhea" id="RHEA-COMP:11060"/>
        <dbReference type="Rhea" id="RHEA-COMP:11605"/>
        <dbReference type="ChEBI" id="CHEBI:15378"/>
        <dbReference type="ChEBI" id="CHEBI:30013"/>
        <dbReference type="ChEBI" id="CHEBI:30616"/>
        <dbReference type="ChEBI" id="CHEBI:61977"/>
        <dbReference type="ChEBI" id="CHEBI:456216"/>
        <dbReference type="EC" id="2.7.11.1"/>
    </reaction>
</comment>
<keyword evidence="6" id="KW-0418">Kinase</keyword>
<proteinExistence type="predicted"/>
<dbReference type="PROSITE" id="PS00107">
    <property type="entry name" value="PROTEIN_KINASE_ATP"/>
    <property type="match status" value="1"/>
</dbReference>
<feature type="domain" description="Protein kinase" evidence="12">
    <location>
        <begin position="153"/>
        <end position="320"/>
    </location>
</feature>
<keyword evidence="7 10" id="KW-0067">ATP-binding</keyword>
<dbReference type="EMBL" id="JAFCIX010000357">
    <property type="protein sequence ID" value="KAH6593261.1"/>
    <property type="molecule type" value="Genomic_DNA"/>
</dbReference>
<feature type="region of interest" description="Disordered" evidence="11">
    <location>
        <begin position="23"/>
        <end position="110"/>
    </location>
</feature>
<sequence length="320" mass="36647">MFDPLLWVLPYFITHYAGQTTQGDTNDGGDANQASDSKKVTGLPQRVRPLSLKRPLQESNTPDQRSTSASTDRQPRKECIGGYWPRKLSKSCPQQQSQPEPLPSTSYDHPQLNEMPLPAYVRKSEAESYSKIRETDQYIAFTEEEAMYFESEYLSEKIIGEGLHGMVYLATRKSDGKKVACKSIPYTKKYIYTLESVPPPRCHLPSPLVLSKEPSVAQCMSSRPPNLLVPHEFALQMYLSRPGYENPYVPTTFDYFILKNKYILVMEYFDEQWVSLSSYVKERGRLDIEHARDIIKEIVNGMISLKQYGILHNDLHGMSQ</sequence>
<evidence type="ECO:0000256" key="7">
    <source>
        <dbReference type="ARBA" id="ARBA00022840"/>
    </source>
</evidence>
<evidence type="ECO:0000259" key="12">
    <source>
        <dbReference type="PROSITE" id="PS50011"/>
    </source>
</evidence>
<feature type="compositionally biased region" description="Low complexity" evidence="11">
    <location>
        <begin position="23"/>
        <end position="34"/>
    </location>
</feature>
<evidence type="ECO:0000256" key="6">
    <source>
        <dbReference type="ARBA" id="ARBA00022777"/>
    </source>
</evidence>
<keyword evidence="14" id="KW-1185">Reference proteome</keyword>
<evidence type="ECO:0000256" key="11">
    <source>
        <dbReference type="SAM" id="MobiDB-lite"/>
    </source>
</evidence>
<dbReference type="Gene3D" id="3.30.200.20">
    <property type="entry name" value="Phosphorylase Kinase, domain 1"/>
    <property type="match status" value="1"/>
</dbReference>
<dbReference type="InterPro" id="IPR000719">
    <property type="entry name" value="Prot_kinase_dom"/>
</dbReference>
<accession>A0ABQ8F6U0</accession>
<comment type="caution">
    <text evidence="13">The sequence shown here is derived from an EMBL/GenBank/DDBJ whole genome shotgun (WGS) entry which is preliminary data.</text>
</comment>
<evidence type="ECO:0000256" key="9">
    <source>
        <dbReference type="ARBA" id="ARBA00048679"/>
    </source>
</evidence>
<evidence type="ECO:0000256" key="2">
    <source>
        <dbReference type="ARBA" id="ARBA00012513"/>
    </source>
</evidence>